<name>A0A0B1TMH1_OESDE</name>
<sequence>MTAVRENGSDSYYVRLYSNHQSFDFHASIQAIQNISASLKSSGILVATVPNGVKDYNPKREEGQKFGAAVNLESDTNLYDGRRLRVEFFENGEMVGSSQVTFFFNETYEQILREAGFRKSCLCNQISTYKQQQNMQFCPSYHILF</sequence>
<accession>A0A0B1TMH1</accession>
<dbReference type="Proteomes" id="UP000053660">
    <property type="component" value="Unassembled WGS sequence"/>
</dbReference>
<dbReference type="SUPFAM" id="SSF53335">
    <property type="entry name" value="S-adenosyl-L-methionine-dependent methyltransferases"/>
    <property type="match status" value="1"/>
</dbReference>
<evidence type="ECO:0000313" key="1">
    <source>
        <dbReference type="EMBL" id="KHJ98733.1"/>
    </source>
</evidence>
<dbReference type="EMBL" id="KN549280">
    <property type="protein sequence ID" value="KHJ98733.1"/>
    <property type="molecule type" value="Genomic_DNA"/>
</dbReference>
<dbReference type="InterPro" id="IPR029063">
    <property type="entry name" value="SAM-dependent_MTases_sf"/>
</dbReference>
<dbReference type="AlphaFoldDB" id="A0A0B1TMH1"/>
<reference evidence="1 2" key="1">
    <citation type="submission" date="2014-03" db="EMBL/GenBank/DDBJ databases">
        <title>Draft genome of the hookworm Oesophagostomum dentatum.</title>
        <authorList>
            <person name="Mitreva M."/>
        </authorList>
    </citation>
    <scope>NUCLEOTIDE SEQUENCE [LARGE SCALE GENOMIC DNA]</scope>
    <source>
        <strain evidence="1 2">OD-Hann</strain>
    </source>
</reference>
<gene>
    <name evidence="1" type="ORF">OESDEN_01282</name>
</gene>
<protein>
    <submittedName>
        <fullName evidence="1">Uncharacterized protein</fullName>
    </submittedName>
</protein>
<organism evidence="1 2">
    <name type="scientific">Oesophagostomum dentatum</name>
    <name type="common">Nodular worm</name>
    <dbReference type="NCBI Taxonomy" id="61180"/>
    <lineage>
        <taxon>Eukaryota</taxon>
        <taxon>Metazoa</taxon>
        <taxon>Ecdysozoa</taxon>
        <taxon>Nematoda</taxon>
        <taxon>Chromadorea</taxon>
        <taxon>Rhabditida</taxon>
        <taxon>Rhabditina</taxon>
        <taxon>Rhabditomorpha</taxon>
        <taxon>Strongyloidea</taxon>
        <taxon>Strongylidae</taxon>
        <taxon>Oesophagostomum</taxon>
    </lineage>
</organism>
<proteinExistence type="predicted"/>
<evidence type="ECO:0000313" key="2">
    <source>
        <dbReference type="Proteomes" id="UP000053660"/>
    </source>
</evidence>
<keyword evidence="2" id="KW-1185">Reference proteome</keyword>
<dbReference type="OrthoDB" id="66144at2759"/>